<dbReference type="EMBL" id="GBRH01215758">
    <property type="protein sequence ID" value="JAD82137.1"/>
    <property type="molecule type" value="Transcribed_RNA"/>
</dbReference>
<organism evidence="1">
    <name type="scientific">Arundo donax</name>
    <name type="common">Giant reed</name>
    <name type="synonym">Donax arundinaceus</name>
    <dbReference type="NCBI Taxonomy" id="35708"/>
    <lineage>
        <taxon>Eukaryota</taxon>
        <taxon>Viridiplantae</taxon>
        <taxon>Streptophyta</taxon>
        <taxon>Embryophyta</taxon>
        <taxon>Tracheophyta</taxon>
        <taxon>Spermatophyta</taxon>
        <taxon>Magnoliopsida</taxon>
        <taxon>Liliopsida</taxon>
        <taxon>Poales</taxon>
        <taxon>Poaceae</taxon>
        <taxon>PACMAD clade</taxon>
        <taxon>Arundinoideae</taxon>
        <taxon>Arundineae</taxon>
        <taxon>Arundo</taxon>
    </lineage>
</organism>
<sequence>MDQFVLSTCEYELSIIWICRRIIFVCTEMLDAIRCFCSCAGMELWVLDSMTCLHLASGSPWVHRQTPTYTLSSASSIPAVDFHGWDILLYLLSIFCFLCLI</sequence>
<dbReference type="AlphaFoldDB" id="A0A0A9DEI4"/>
<accession>A0A0A9DEI4</accession>
<protein>
    <submittedName>
        <fullName evidence="1">Uncharacterized protein</fullName>
    </submittedName>
</protein>
<name>A0A0A9DEI4_ARUDO</name>
<reference evidence="1" key="2">
    <citation type="journal article" date="2015" name="Data Brief">
        <title>Shoot transcriptome of the giant reed, Arundo donax.</title>
        <authorList>
            <person name="Barrero R.A."/>
            <person name="Guerrero F.D."/>
            <person name="Moolhuijzen P."/>
            <person name="Goolsby J.A."/>
            <person name="Tidwell J."/>
            <person name="Bellgard S.E."/>
            <person name="Bellgard M.I."/>
        </authorList>
    </citation>
    <scope>NUCLEOTIDE SEQUENCE</scope>
    <source>
        <tissue evidence="1">Shoot tissue taken approximately 20 cm above the soil surface</tissue>
    </source>
</reference>
<reference evidence="1" key="1">
    <citation type="submission" date="2014-09" db="EMBL/GenBank/DDBJ databases">
        <authorList>
            <person name="Magalhaes I.L.F."/>
            <person name="Oliveira U."/>
            <person name="Santos F.R."/>
            <person name="Vidigal T.H.D.A."/>
            <person name="Brescovit A.D."/>
            <person name="Santos A.J."/>
        </authorList>
    </citation>
    <scope>NUCLEOTIDE SEQUENCE</scope>
    <source>
        <tissue evidence="1">Shoot tissue taken approximately 20 cm above the soil surface</tissue>
    </source>
</reference>
<proteinExistence type="predicted"/>
<evidence type="ECO:0000313" key="1">
    <source>
        <dbReference type="EMBL" id="JAD82137.1"/>
    </source>
</evidence>